<dbReference type="Gene3D" id="3.30.40.10">
    <property type="entry name" value="Zinc/RING finger domain, C3HC4 (zinc finger)"/>
    <property type="match status" value="1"/>
</dbReference>
<proteinExistence type="predicted"/>
<comment type="catalytic activity">
    <reaction evidence="1">
        <text>[E2 ubiquitin-conjugating enzyme]-S-ubiquitinyl-L-cysteine + [acceptor protein]-L-lysine = [E2 ubiquitin-conjugating enzyme]-L-cysteine + [acceptor protein]-N(6)-ubiquitinyl-L-lysine.</text>
        <dbReference type="EC" id="2.3.2.31"/>
    </reaction>
</comment>
<dbReference type="PROSITE" id="PS51873">
    <property type="entry name" value="TRIAD"/>
    <property type="match status" value="1"/>
</dbReference>
<reference evidence="13" key="1">
    <citation type="submission" date="2021-05" db="EMBL/GenBank/DDBJ databases">
        <title>A free-living protist that lacks canonical eukaryotic 1 DNA replication and segregation systems.</title>
        <authorList>
            <person name="Salas-Leiva D.E."/>
            <person name="Tromer E.C."/>
            <person name="Curtis B.A."/>
            <person name="Jerlstrom-Hultqvist J."/>
            <person name="Kolisko M."/>
            <person name="Yi Z."/>
            <person name="Salas-Leiva J.S."/>
            <person name="Gallot-Lavallee L."/>
            <person name="Kops G.J.P.L."/>
            <person name="Archibald J.M."/>
            <person name="Simpson A.G.B."/>
            <person name="Roger A.J."/>
        </authorList>
    </citation>
    <scope>NUCLEOTIDE SEQUENCE</scope>
    <source>
        <strain evidence="13">BICM</strain>
    </source>
</reference>
<dbReference type="GO" id="GO:0008270">
    <property type="term" value="F:zinc ion binding"/>
    <property type="evidence" value="ECO:0007669"/>
    <property type="project" value="UniProtKB-KW"/>
</dbReference>
<dbReference type="AlphaFoldDB" id="A0A8J6BVS8"/>
<dbReference type="Pfam" id="PF01485">
    <property type="entry name" value="IBR"/>
    <property type="match status" value="1"/>
</dbReference>
<organism evidence="13 14">
    <name type="scientific">Carpediemonas membranifera</name>
    <dbReference type="NCBI Taxonomy" id="201153"/>
    <lineage>
        <taxon>Eukaryota</taxon>
        <taxon>Metamonada</taxon>
        <taxon>Carpediemonas-like organisms</taxon>
        <taxon>Carpediemonas</taxon>
    </lineage>
</organism>
<evidence type="ECO:0000259" key="11">
    <source>
        <dbReference type="PROSITE" id="PS50089"/>
    </source>
</evidence>
<evidence type="ECO:0000313" key="14">
    <source>
        <dbReference type="Proteomes" id="UP000717585"/>
    </source>
</evidence>
<name>A0A8J6BVS8_9EUKA</name>
<evidence type="ECO:0000256" key="10">
    <source>
        <dbReference type="SAM" id="MobiDB-lite"/>
    </source>
</evidence>
<dbReference type="SMART" id="SM00647">
    <property type="entry name" value="IBR"/>
    <property type="match status" value="2"/>
</dbReference>
<evidence type="ECO:0000256" key="4">
    <source>
        <dbReference type="ARBA" id="ARBA00022723"/>
    </source>
</evidence>
<dbReference type="GO" id="GO:0016567">
    <property type="term" value="P:protein ubiquitination"/>
    <property type="evidence" value="ECO:0007669"/>
    <property type="project" value="InterPro"/>
</dbReference>
<dbReference type="Proteomes" id="UP000717585">
    <property type="component" value="Unassembled WGS sequence"/>
</dbReference>
<dbReference type="InterPro" id="IPR017907">
    <property type="entry name" value="Znf_RING_CS"/>
</dbReference>
<dbReference type="InterPro" id="IPR031127">
    <property type="entry name" value="E3_UB_ligase_RBR"/>
</dbReference>
<dbReference type="InterPro" id="IPR002867">
    <property type="entry name" value="IBR_dom"/>
</dbReference>
<feature type="compositionally biased region" description="Basic residues" evidence="10">
    <location>
        <begin position="71"/>
        <end position="82"/>
    </location>
</feature>
<keyword evidence="8" id="KW-0862">Zinc</keyword>
<evidence type="ECO:0000256" key="9">
    <source>
        <dbReference type="PROSITE-ProRule" id="PRU00175"/>
    </source>
</evidence>
<evidence type="ECO:0000259" key="12">
    <source>
        <dbReference type="PROSITE" id="PS51873"/>
    </source>
</evidence>
<dbReference type="EC" id="2.3.2.31" evidence="2"/>
<dbReference type="PANTHER" id="PTHR11685">
    <property type="entry name" value="RBR FAMILY RING FINGER AND IBR DOMAIN-CONTAINING"/>
    <property type="match status" value="1"/>
</dbReference>
<feature type="domain" description="RING-type" evidence="12">
    <location>
        <begin position="195"/>
        <end position="402"/>
    </location>
</feature>
<keyword evidence="4" id="KW-0479">Metal-binding</keyword>
<keyword evidence="5" id="KW-0677">Repeat</keyword>
<evidence type="ECO:0000256" key="5">
    <source>
        <dbReference type="ARBA" id="ARBA00022737"/>
    </source>
</evidence>
<dbReference type="GO" id="GO:0061630">
    <property type="term" value="F:ubiquitin protein ligase activity"/>
    <property type="evidence" value="ECO:0007669"/>
    <property type="project" value="UniProtKB-EC"/>
</dbReference>
<evidence type="ECO:0000256" key="1">
    <source>
        <dbReference type="ARBA" id="ARBA00001798"/>
    </source>
</evidence>
<dbReference type="EMBL" id="JAHDYR010000053">
    <property type="protein sequence ID" value="KAG9391716.1"/>
    <property type="molecule type" value="Genomic_DNA"/>
</dbReference>
<dbReference type="InterPro" id="IPR013083">
    <property type="entry name" value="Znf_RING/FYVE/PHD"/>
</dbReference>
<protein>
    <recommendedName>
        <fullName evidence="2">RBR-type E3 ubiquitin transferase</fullName>
        <ecNumber evidence="2">2.3.2.31</ecNumber>
    </recommendedName>
</protein>
<dbReference type="InterPro" id="IPR044066">
    <property type="entry name" value="TRIAD_supradom"/>
</dbReference>
<comment type="caution">
    <text evidence="13">The sequence shown here is derived from an EMBL/GenBank/DDBJ whole genome shotgun (WGS) entry which is preliminary data.</text>
</comment>
<keyword evidence="3" id="KW-0808">Transferase</keyword>
<evidence type="ECO:0000256" key="7">
    <source>
        <dbReference type="ARBA" id="ARBA00022786"/>
    </source>
</evidence>
<keyword evidence="7" id="KW-0833">Ubl conjugation pathway</keyword>
<dbReference type="PROSITE" id="PS50089">
    <property type="entry name" value="ZF_RING_2"/>
    <property type="match status" value="1"/>
</dbReference>
<dbReference type="Gene3D" id="1.20.120.1750">
    <property type="match status" value="1"/>
</dbReference>
<evidence type="ECO:0000313" key="13">
    <source>
        <dbReference type="EMBL" id="KAG9391716.1"/>
    </source>
</evidence>
<evidence type="ECO:0000256" key="8">
    <source>
        <dbReference type="ARBA" id="ARBA00022833"/>
    </source>
</evidence>
<evidence type="ECO:0000256" key="3">
    <source>
        <dbReference type="ARBA" id="ARBA00022679"/>
    </source>
</evidence>
<dbReference type="OrthoDB" id="10009520at2759"/>
<accession>A0A8J6BVS8</accession>
<keyword evidence="14" id="KW-1185">Reference proteome</keyword>
<evidence type="ECO:0000256" key="2">
    <source>
        <dbReference type="ARBA" id="ARBA00012251"/>
    </source>
</evidence>
<feature type="region of interest" description="Disordered" evidence="10">
    <location>
        <begin position="71"/>
        <end position="92"/>
    </location>
</feature>
<dbReference type="SMART" id="SM00184">
    <property type="entry name" value="RING"/>
    <property type="match status" value="2"/>
</dbReference>
<dbReference type="InterPro" id="IPR001841">
    <property type="entry name" value="Znf_RING"/>
</dbReference>
<dbReference type="Pfam" id="PF22191">
    <property type="entry name" value="IBR_1"/>
    <property type="match status" value="1"/>
</dbReference>
<dbReference type="Pfam" id="PF13639">
    <property type="entry name" value="zf-RING_2"/>
    <property type="match status" value="1"/>
</dbReference>
<sequence>MSDSAKCERWIAALEGYSREDAIRAIKANPNAQSFDILLDWLATDSSYRQELQRISGEQNRQKERLAALSRRRPSAMTRRKKQGPEVFGHIPPAADETCSISPVVSPSYKSPAPDAASHLPPPYNIETLPEAGDNGYVVHSNETLLASLYPAITSIMETLGCSLDHAFNYLHKAKYNNALAIEAALEDNTEPPAPAERCPVCWSPFDDETPALTLPCGHSTCADCFIQHIRVQAGDGTLGEAVCPGYECVAPIPPVVAMATLPDDLKASYIAMITRTRVLVDPKAIICPGPDCALTVRKSRFTVVDAKCDCGHLFCTKCLREAHRPCSCYRVSEWEKMDQSDEGTKRWLQIHSKKCPRCGTMIEKDRGCNHMTCKLCRHEFCWMCQRPWELHTDFYHCSEYENNPAQYEDLEGQALEVDHAFYTHCWARFNNHRISEQLQAKFFADAKTRALSMTGEAHGVPHTSWYRRGVDTLKDARQYIKWTCVHSYFMAESNDKLLFSRLQGSLEHATEALSHTLERPLSEIKPEVALRQTDHLQQCLAAVVSWED</sequence>
<dbReference type="SUPFAM" id="SSF57850">
    <property type="entry name" value="RING/U-box"/>
    <property type="match status" value="3"/>
</dbReference>
<dbReference type="PROSITE" id="PS00518">
    <property type="entry name" value="ZF_RING_1"/>
    <property type="match status" value="1"/>
</dbReference>
<gene>
    <name evidence="13" type="ORF">J8273_6492</name>
</gene>
<evidence type="ECO:0000256" key="6">
    <source>
        <dbReference type="ARBA" id="ARBA00022771"/>
    </source>
</evidence>
<feature type="domain" description="RING-type" evidence="11">
    <location>
        <begin position="199"/>
        <end position="245"/>
    </location>
</feature>
<keyword evidence="6 9" id="KW-0863">Zinc-finger</keyword>